<organism evidence="2 3">
    <name type="scientific">Lichtheimia ornata</name>
    <dbReference type="NCBI Taxonomy" id="688661"/>
    <lineage>
        <taxon>Eukaryota</taxon>
        <taxon>Fungi</taxon>
        <taxon>Fungi incertae sedis</taxon>
        <taxon>Mucoromycota</taxon>
        <taxon>Mucoromycotina</taxon>
        <taxon>Mucoromycetes</taxon>
        <taxon>Mucorales</taxon>
        <taxon>Lichtheimiaceae</taxon>
        <taxon>Lichtheimia</taxon>
    </lineage>
</organism>
<feature type="region of interest" description="Disordered" evidence="1">
    <location>
        <begin position="1"/>
        <end position="59"/>
    </location>
</feature>
<keyword evidence="3" id="KW-1185">Reference proteome</keyword>
<dbReference type="GeneID" id="83212041"/>
<dbReference type="RefSeq" id="XP_058344562.1">
    <property type="nucleotide sequence ID" value="XM_058484685.1"/>
</dbReference>
<protein>
    <submittedName>
        <fullName evidence="2">Uncharacterized protein</fullName>
    </submittedName>
</protein>
<evidence type="ECO:0000256" key="1">
    <source>
        <dbReference type="SAM" id="MobiDB-lite"/>
    </source>
</evidence>
<evidence type="ECO:0000313" key="2">
    <source>
        <dbReference type="EMBL" id="KAJ8659649.1"/>
    </source>
</evidence>
<dbReference type="EMBL" id="JARTCD010000017">
    <property type="protein sequence ID" value="KAJ8659649.1"/>
    <property type="molecule type" value="Genomic_DNA"/>
</dbReference>
<evidence type="ECO:0000313" key="3">
    <source>
        <dbReference type="Proteomes" id="UP001234581"/>
    </source>
</evidence>
<comment type="caution">
    <text evidence="2">The sequence shown here is derived from an EMBL/GenBank/DDBJ whole genome shotgun (WGS) entry which is preliminary data.</text>
</comment>
<feature type="compositionally biased region" description="Acidic residues" evidence="1">
    <location>
        <begin position="150"/>
        <end position="160"/>
    </location>
</feature>
<accession>A0AAD7V5D1</accession>
<gene>
    <name evidence="2" type="ORF">O0I10_004628</name>
</gene>
<dbReference type="AlphaFoldDB" id="A0AAD7V5D1"/>
<feature type="compositionally biased region" description="Acidic residues" evidence="1">
    <location>
        <begin position="115"/>
        <end position="126"/>
    </location>
</feature>
<reference evidence="2 3" key="1">
    <citation type="submission" date="2023-03" db="EMBL/GenBank/DDBJ databases">
        <title>Genome sequence of Lichtheimia ornata CBS 291.66.</title>
        <authorList>
            <person name="Mohabir J.T."/>
            <person name="Shea T.P."/>
            <person name="Kurbessoian T."/>
            <person name="Berby B."/>
            <person name="Fontaine J."/>
            <person name="Livny J."/>
            <person name="Gnirke A."/>
            <person name="Stajich J.E."/>
            <person name="Cuomo C.A."/>
        </authorList>
    </citation>
    <scope>NUCLEOTIDE SEQUENCE [LARGE SCALE GENOMIC DNA]</scope>
    <source>
        <strain evidence="2">CBS 291.66</strain>
    </source>
</reference>
<proteinExistence type="predicted"/>
<name>A0AAD7V5D1_9FUNG</name>
<feature type="region of interest" description="Disordered" evidence="1">
    <location>
        <begin position="213"/>
        <end position="234"/>
    </location>
</feature>
<sequence length="246" mass="27673">MTQFIRVTTAPMPQPLPSPISASSSSEDRLKVPQDRFNPSKYGSISTGHHASDTASIASSVNSDASFKTADYFFSMPATPPHTTVSPNDNDEGLYLLWTHQLLRERGYEPGRLNDDDDDDDDDQEENEHNKPKSIQVKRPTEDAIMHDIDMDDDEEEEAHDSDLESKSSSDSSLTENSIISGSLVATTPDLRLYSTFDDQSIRRRYSYSYKPSMSTSSFYASHRQEEEEQGSSFSRFFKSCFSSCQ</sequence>
<dbReference type="Proteomes" id="UP001234581">
    <property type="component" value="Unassembled WGS sequence"/>
</dbReference>
<feature type="compositionally biased region" description="Polar residues" evidence="1">
    <location>
        <begin position="41"/>
        <end position="59"/>
    </location>
</feature>
<feature type="region of interest" description="Disordered" evidence="1">
    <location>
        <begin position="108"/>
        <end position="177"/>
    </location>
</feature>
<feature type="compositionally biased region" description="Basic and acidic residues" evidence="1">
    <location>
        <begin position="139"/>
        <end position="149"/>
    </location>
</feature>